<dbReference type="STRING" id="1765722.AT728_23095"/>
<dbReference type="GO" id="GO:0010181">
    <property type="term" value="F:FMN binding"/>
    <property type="evidence" value="ECO:0007669"/>
    <property type="project" value="InterPro"/>
</dbReference>
<gene>
    <name evidence="3" type="ORF">AT728_23095</name>
</gene>
<dbReference type="AlphaFoldDB" id="A0A0W7X1U8"/>
<evidence type="ECO:0000256" key="1">
    <source>
        <dbReference type="ARBA" id="ARBA00023002"/>
    </source>
</evidence>
<dbReference type="InterPro" id="IPR012349">
    <property type="entry name" value="Split_barrel_FMN-bd"/>
</dbReference>
<dbReference type="RefSeq" id="WP_058849073.1">
    <property type="nucleotide sequence ID" value="NZ_LOCL01000036.1"/>
</dbReference>
<dbReference type="InterPro" id="IPR050268">
    <property type="entry name" value="NADH-dep_flavin_reductase"/>
</dbReference>
<dbReference type="GO" id="GO:0042602">
    <property type="term" value="F:riboflavin reductase (NADPH) activity"/>
    <property type="evidence" value="ECO:0007669"/>
    <property type="project" value="TreeGrafter"/>
</dbReference>
<dbReference type="Gene3D" id="2.30.110.10">
    <property type="entry name" value="Electron Transport, Fmn-binding Protein, Chain A"/>
    <property type="match status" value="1"/>
</dbReference>
<keyword evidence="1" id="KW-0560">Oxidoreductase</keyword>
<dbReference type="PANTHER" id="PTHR30466">
    <property type="entry name" value="FLAVIN REDUCTASE"/>
    <property type="match status" value="1"/>
</dbReference>
<dbReference type="SUPFAM" id="SSF50475">
    <property type="entry name" value="FMN-binding split barrel"/>
    <property type="match status" value="1"/>
</dbReference>
<sequence>MTVDPEQLRTCAGYFATGVTVVSLAVGEAPHGATVNAFTTVSLNPPLVLISLNRASKAARLLPGRPFTVNVLAAEQHDLALRFAGRAEAAPDVPPWQAPPEHLAPHTAPALGGSLATFFCTPWASHDGGDHLLFLGRVEHTARRPGAQPLLYYRSAFHSVLARGSYETDGSA</sequence>
<dbReference type="InterPro" id="IPR002563">
    <property type="entry name" value="Flavin_Rdtase-like_dom"/>
</dbReference>
<dbReference type="Pfam" id="PF01613">
    <property type="entry name" value="Flavin_Reduct"/>
    <property type="match status" value="1"/>
</dbReference>
<protein>
    <recommendedName>
        <fullName evidence="2">Flavin reductase like domain-containing protein</fullName>
    </recommendedName>
</protein>
<feature type="domain" description="Flavin reductase like" evidence="2">
    <location>
        <begin position="12"/>
        <end position="159"/>
    </location>
</feature>
<accession>A0A0W7X1U8</accession>
<dbReference type="EMBL" id="LOCL01000036">
    <property type="protein sequence ID" value="KUF16803.1"/>
    <property type="molecule type" value="Genomic_DNA"/>
</dbReference>
<name>A0A0W7X1U8_9ACTN</name>
<evidence type="ECO:0000313" key="4">
    <source>
        <dbReference type="Proteomes" id="UP000054804"/>
    </source>
</evidence>
<dbReference type="Proteomes" id="UP000054804">
    <property type="component" value="Unassembled WGS sequence"/>
</dbReference>
<comment type="caution">
    <text evidence="3">The sequence shown here is derived from an EMBL/GenBank/DDBJ whole genome shotgun (WGS) entry which is preliminary data.</text>
</comment>
<keyword evidence="4" id="KW-1185">Reference proteome</keyword>
<dbReference type="SMART" id="SM00903">
    <property type="entry name" value="Flavin_Reduct"/>
    <property type="match status" value="1"/>
</dbReference>
<dbReference type="OrthoDB" id="9792858at2"/>
<proteinExistence type="predicted"/>
<organism evidence="3 4">
    <name type="scientific">Streptomyces silvensis</name>
    <dbReference type="NCBI Taxonomy" id="1765722"/>
    <lineage>
        <taxon>Bacteria</taxon>
        <taxon>Bacillati</taxon>
        <taxon>Actinomycetota</taxon>
        <taxon>Actinomycetes</taxon>
        <taxon>Kitasatosporales</taxon>
        <taxon>Streptomycetaceae</taxon>
        <taxon>Streptomyces</taxon>
    </lineage>
</organism>
<dbReference type="PANTHER" id="PTHR30466:SF1">
    <property type="entry name" value="FMN REDUCTASE (NADH) RUTF"/>
    <property type="match status" value="1"/>
</dbReference>
<evidence type="ECO:0000259" key="2">
    <source>
        <dbReference type="SMART" id="SM00903"/>
    </source>
</evidence>
<evidence type="ECO:0000313" key="3">
    <source>
        <dbReference type="EMBL" id="KUF16803.1"/>
    </source>
</evidence>
<reference evidence="3 4" key="1">
    <citation type="submission" date="2015-12" db="EMBL/GenBank/DDBJ databases">
        <title>Draft genome sequence of Streptomyces silvensis ATCC 53525, a producer of novel hormone antagonists.</title>
        <authorList>
            <person name="Johnston C.W."/>
            <person name="Li Y."/>
            <person name="Magarvey N.A."/>
        </authorList>
    </citation>
    <scope>NUCLEOTIDE SEQUENCE [LARGE SCALE GENOMIC DNA]</scope>
    <source>
        <strain evidence="3 4">ATCC 53525</strain>
    </source>
</reference>